<evidence type="ECO:0000256" key="1">
    <source>
        <dbReference type="SAM" id="MobiDB-lite"/>
    </source>
</evidence>
<dbReference type="EMBL" id="CP165628">
    <property type="protein sequence ID" value="XDU71255.1"/>
    <property type="molecule type" value="Genomic_DNA"/>
</dbReference>
<evidence type="ECO:0000313" key="2">
    <source>
        <dbReference type="EMBL" id="XDU71255.1"/>
    </source>
</evidence>
<protein>
    <submittedName>
        <fullName evidence="2">Uncharacterized protein</fullName>
    </submittedName>
</protein>
<accession>A0AB39VLE0</accession>
<reference evidence="2" key="1">
    <citation type="submission" date="2024-07" db="EMBL/GenBank/DDBJ databases">
        <authorList>
            <person name="Biller S.J."/>
        </authorList>
    </citation>
    <scope>NUCLEOTIDE SEQUENCE</scope>
    <source>
        <strain evidence="2">WC2420</strain>
    </source>
</reference>
<dbReference type="RefSeq" id="WP_009636561.1">
    <property type="nucleotide sequence ID" value="NZ_CP165628.1"/>
</dbReference>
<proteinExistence type="predicted"/>
<dbReference type="AlphaFoldDB" id="A0AB39VLE0"/>
<feature type="region of interest" description="Disordered" evidence="1">
    <location>
        <begin position="1"/>
        <end position="56"/>
    </location>
</feature>
<sequence>MTEKSSENKTKADDVHVSDGLAEMHKVAEQLTEEELHKIAEEARKAAEDAKNNPHP</sequence>
<organism evidence="2">
    <name type="scientific">Rouxiella sp. WC2420</name>
    <dbReference type="NCBI Taxonomy" id="3234145"/>
    <lineage>
        <taxon>Bacteria</taxon>
        <taxon>Pseudomonadati</taxon>
        <taxon>Pseudomonadota</taxon>
        <taxon>Gammaproteobacteria</taxon>
        <taxon>Enterobacterales</taxon>
        <taxon>Yersiniaceae</taxon>
        <taxon>Rouxiella</taxon>
    </lineage>
</organism>
<gene>
    <name evidence="2" type="ORF">AB3G37_17080</name>
</gene>
<name>A0AB39VLE0_9GAMM</name>